<dbReference type="KEGG" id="clw:CLAC_10075"/>
<dbReference type="STRING" id="1408189.CLAC_10075"/>
<feature type="domain" description="Helicase XPB/Ssl2 N-terminal" evidence="1">
    <location>
        <begin position="533"/>
        <end position="654"/>
    </location>
</feature>
<dbReference type="AlphaFoldDB" id="A0A0K2H4P4"/>
<dbReference type="OrthoDB" id="3415124at2"/>
<keyword evidence="3" id="KW-1185">Reference proteome</keyword>
<dbReference type="RefSeq" id="WP_053412769.1">
    <property type="nucleotide sequence ID" value="NZ_CP006841.1"/>
</dbReference>
<evidence type="ECO:0000313" key="2">
    <source>
        <dbReference type="EMBL" id="ALA68681.1"/>
    </source>
</evidence>
<dbReference type="Pfam" id="PF13625">
    <property type="entry name" value="Helicase_C_3"/>
    <property type="match status" value="1"/>
</dbReference>
<dbReference type="PATRIC" id="fig|1408189.4.peg.2026"/>
<organism evidence="2 3">
    <name type="scientific">Corynebacterium lactis RW2-5</name>
    <dbReference type="NCBI Taxonomy" id="1408189"/>
    <lineage>
        <taxon>Bacteria</taxon>
        <taxon>Bacillati</taxon>
        <taxon>Actinomycetota</taxon>
        <taxon>Actinomycetes</taxon>
        <taxon>Mycobacteriales</taxon>
        <taxon>Corynebacteriaceae</taxon>
        <taxon>Corynebacterium</taxon>
    </lineage>
</organism>
<accession>A0A0K2H4P4</accession>
<evidence type="ECO:0000313" key="3">
    <source>
        <dbReference type="Proteomes" id="UP000058446"/>
    </source>
</evidence>
<gene>
    <name evidence="2" type="ORF">CLAC_10075</name>
</gene>
<proteinExistence type="predicted"/>
<dbReference type="EMBL" id="CP006841">
    <property type="protein sequence ID" value="ALA68681.1"/>
    <property type="molecule type" value="Genomic_DNA"/>
</dbReference>
<dbReference type="Proteomes" id="UP000058446">
    <property type="component" value="Chromosome"/>
</dbReference>
<name>A0A0K2H4P4_9CORY</name>
<evidence type="ECO:0000259" key="1">
    <source>
        <dbReference type="Pfam" id="PF13625"/>
    </source>
</evidence>
<sequence>MTSSTPFAPFSEWLSTQPVDLIAEILAHRPDVVSPPAKTTQVLAARLQLRASVSRVLPKLALLPLACIEVAADLGADLAPVSASALISGINSSLAEAGVSESLRPTSTQIREALDLLCSHGLVWGNGAGPHGRFVGKSNRKTPLDWEDYFCLIDEAASTIPPGWHFLPSASRPSISDLKAALAIVTPKQQRLLDTLAESGGLGSSKDAAPDADPSLPIPALINAGLLDRVDGRTVRLPATVRALMRGARLHDENVPLRPTAPETIVIAGGDDRGSAAAWETLRHVADLLKQLGSHPATTLKDGTVGVRETRVLCESLGLDVPEVSATVAFASAAGFVHVGTPHPLPANDNGGDYFAPTLEADGFLEASLVDRWVCLALGNRNSDAAPWRVDELSPEGKRIALLSAHSHGPAVPAIREMVFRCCSEATASTTPQLKNGDVLALADLRAVAAARFPIANARTSDEYLVGVINQLCALGLAVREADPSGRIRVGLTRAGCAFWKVHSATASDADSAVESLRGVLAEMLPPNASYFMVQADNTVVVPGPASPEMEKLLSEIAVLESPGLASVYRITEHSLSSALDSGFDAREIIDFINRFALGEVPQSIQYLLDDVARRHGKLRGGPAASFIRSDDPALIASLLSNSLAEQLGLRKIADTVVISQAPLSRVVDAAREGGFSIIAEDANGLVLDLSSQPSRIQAPAPALSPTKSQHGSGTEWINQVIETMRAGDRAEAKTVAGRGTGIDIDDDPASGTAAYNLLKRASRSGQDITISYVDRNGQSGRRRVRPVTVSGGQVDAIDPASGQVLRFLLHRITEVHLAG</sequence>
<reference evidence="2 3" key="1">
    <citation type="submission" date="2013-10" db="EMBL/GenBank/DDBJ databases">
        <title>Complete genome sequence of Corynebacterium lactis DSM 45799(T), isolated from raw cow milk.</title>
        <authorList>
            <person name="Ruckert C."/>
            <person name="Albersmeier A."/>
            <person name="Lipski A."/>
            <person name="Kalinowski J."/>
        </authorList>
    </citation>
    <scope>NUCLEOTIDE SEQUENCE [LARGE SCALE GENOMIC DNA]</scope>
    <source>
        <strain evidence="2 3">RW2-5</strain>
    </source>
</reference>
<dbReference type="InterPro" id="IPR032830">
    <property type="entry name" value="XPB/Ssl2_N"/>
</dbReference>
<protein>
    <recommendedName>
        <fullName evidence="1">Helicase XPB/Ssl2 N-terminal domain-containing protein</fullName>
    </recommendedName>
</protein>